<feature type="region of interest" description="Disordered" evidence="1">
    <location>
        <begin position="30"/>
        <end position="82"/>
    </location>
</feature>
<proteinExistence type="predicted"/>
<organism evidence="2 3">
    <name type="scientific">Mycena albidolilacea</name>
    <dbReference type="NCBI Taxonomy" id="1033008"/>
    <lineage>
        <taxon>Eukaryota</taxon>
        <taxon>Fungi</taxon>
        <taxon>Dikarya</taxon>
        <taxon>Basidiomycota</taxon>
        <taxon>Agaricomycotina</taxon>
        <taxon>Agaricomycetes</taxon>
        <taxon>Agaricomycetidae</taxon>
        <taxon>Agaricales</taxon>
        <taxon>Marasmiineae</taxon>
        <taxon>Mycenaceae</taxon>
        <taxon>Mycena</taxon>
    </lineage>
</organism>
<reference evidence="2" key="1">
    <citation type="submission" date="2023-03" db="EMBL/GenBank/DDBJ databases">
        <title>Massive genome expansion in bonnet fungi (Mycena s.s.) driven by repeated elements and novel gene families across ecological guilds.</title>
        <authorList>
            <consortium name="Lawrence Berkeley National Laboratory"/>
            <person name="Harder C.B."/>
            <person name="Miyauchi S."/>
            <person name="Viragh M."/>
            <person name="Kuo A."/>
            <person name="Thoen E."/>
            <person name="Andreopoulos B."/>
            <person name="Lu D."/>
            <person name="Skrede I."/>
            <person name="Drula E."/>
            <person name="Henrissat B."/>
            <person name="Morin E."/>
            <person name="Kohler A."/>
            <person name="Barry K."/>
            <person name="LaButti K."/>
            <person name="Morin E."/>
            <person name="Salamov A."/>
            <person name="Lipzen A."/>
            <person name="Mereny Z."/>
            <person name="Hegedus B."/>
            <person name="Baldrian P."/>
            <person name="Stursova M."/>
            <person name="Weitz H."/>
            <person name="Taylor A."/>
            <person name="Grigoriev I.V."/>
            <person name="Nagy L.G."/>
            <person name="Martin F."/>
            <person name="Kauserud H."/>
        </authorList>
    </citation>
    <scope>NUCLEOTIDE SEQUENCE</scope>
    <source>
        <strain evidence="2">CBHHK002</strain>
    </source>
</reference>
<dbReference type="AlphaFoldDB" id="A0AAD7AE09"/>
<sequence>MSKGDSCSTSRLTHEKREKCYLQPNVHIPPMQELRGSRPCSAPDGPVAVKASGGGAVEQADSGGQGEKRSGGTRGREVAAGAKKRQRCWCANSAVGGQGEAVQHASQVQRVGRGGKSAEAKRKGGWEGQGGVPRKRRTHAVTGIQQAADEVPGRATTGRVHTIWVKIAAVQGNGTLVWWLASLNPERKGGGVVSETVLQGRLRAPGIETPQRESSSIERDLSNGKRHGSREYQEECPNKGREPAMKGSRLGADVVEEDEVQIIRPFESGGGAPSFEAARRVNSKPTDNSGCNLGGARGVPMGAGKQQSALRGAGTRGGSKGLGCRQAAAGSGRRADRND</sequence>
<protein>
    <submittedName>
        <fullName evidence="2">Uncharacterized protein</fullName>
    </submittedName>
</protein>
<comment type="caution">
    <text evidence="2">The sequence shown here is derived from an EMBL/GenBank/DDBJ whole genome shotgun (WGS) entry which is preliminary data.</text>
</comment>
<dbReference type="EMBL" id="JARIHO010000008">
    <property type="protein sequence ID" value="KAJ7356444.1"/>
    <property type="molecule type" value="Genomic_DNA"/>
</dbReference>
<evidence type="ECO:0000313" key="3">
    <source>
        <dbReference type="Proteomes" id="UP001218218"/>
    </source>
</evidence>
<keyword evidence="3" id="KW-1185">Reference proteome</keyword>
<feature type="region of interest" description="Disordered" evidence="1">
    <location>
        <begin position="105"/>
        <end position="137"/>
    </location>
</feature>
<feature type="region of interest" description="Disordered" evidence="1">
    <location>
        <begin position="204"/>
        <end position="247"/>
    </location>
</feature>
<feature type="compositionally biased region" description="Basic and acidic residues" evidence="1">
    <location>
        <begin position="215"/>
        <end position="244"/>
    </location>
</feature>
<feature type="compositionally biased region" description="Basic and acidic residues" evidence="1">
    <location>
        <begin position="66"/>
        <end position="77"/>
    </location>
</feature>
<feature type="region of interest" description="Disordered" evidence="1">
    <location>
        <begin position="265"/>
        <end position="339"/>
    </location>
</feature>
<accession>A0AAD7AE09</accession>
<feature type="compositionally biased region" description="Basic and acidic residues" evidence="1">
    <location>
        <begin position="116"/>
        <end position="125"/>
    </location>
</feature>
<gene>
    <name evidence="2" type="ORF">DFH08DRAFT_932632</name>
</gene>
<evidence type="ECO:0000256" key="1">
    <source>
        <dbReference type="SAM" id="MobiDB-lite"/>
    </source>
</evidence>
<name>A0AAD7AE09_9AGAR</name>
<evidence type="ECO:0000313" key="2">
    <source>
        <dbReference type="EMBL" id="KAJ7356444.1"/>
    </source>
</evidence>
<dbReference type="Proteomes" id="UP001218218">
    <property type="component" value="Unassembled WGS sequence"/>
</dbReference>